<feature type="transmembrane region" description="Helical" evidence="7">
    <location>
        <begin position="20"/>
        <end position="41"/>
    </location>
</feature>
<dbReference type="EMBL" id="JARXRN010000020">
    <property type="protein sequence ID" value="MDH5829721.1"/>
    <property type="molecule type" value="Genomic_DNA"/>
</dbReference>
<evidence type="ECO:0000313" key="11">
    <source>
        <dbReference type="EMBL" id="MDH5829721.1"/>
    </source>
</evidence>
<evidence type="ECO:0000256" key="3">
    <source>
        <dbReference type="ARBA" id="ARBA00022475"/>
    </source>
</evidence>
<evidence type="ECO:0000259" key="10">
    <source>
        <dbReference type="Pfam" id="PF21082"/>
    </source>
</evidence>
<dbReference type="InterPro" id="IPR006685">
    <property type="entry name" value="MscS_channel_2nd"/>
</dbReference>
<keyword evidence="7" id="KW-0406">Ion transport</keyword>
<dbReference type="InterPro" id="IPR008910">
    <property type="entry name" value="MSC_TM_helix"/>
</dbReference>
<feature type="domain" description="Mechanosensitive ion channel MscS" evidence="9">
    <location>
        <begin position="107"/>
        <end position="173"/>
    </location>
</feature>
<dbReference type="SUPFAM" id="SSF82861">
    <property type="entry name" value="Mechanosensitive channel protein MscS (YggB), transmembrane region"/>
    <property type="match status" value="1"/>
</dbReference>
<sequence>MEAMLGMVREGAWTTIAAYWGGRILIALLVLFVGIRLAKWLTGLAEKGMTRSHIEPTAVSFLRKVVYVALLVVLALTVLQAIFGVAPTSMIAVLGAAGLAIGLALKDSLSNVASGVMLVSLKPFRVGHIVTINGVTGKVEDVSIFQTRLRGADNQVIVMPNSLITTDSIINLTPDTMRRVEIVVGIGYGDDIDHARRVIEEIFAADGRLLADPPPDVMVYGLGDNSVNLGVRCHVANADWFAVKCALTEQIKKRFDAEGISIPYPQRDVHMYHHAGAGMPELSGSSGGRPALPGMPGTSEPQTG</sequence>
<dbReference type="SUPFAM" id="SSF50182">
    <property type="entry name" value="Sm-like ribonucleoproteins"/>
    <property type="match status" value="1"/>
</dbReference>
<dbReference type="SUPFAM" id="SSF82689">
    <property type="entry name" value="Mechanosensitive channel protein MscS (YggB), C-terminal domain"/>
    <property type="match status" value="1"/>
</dbReference>
<dbReference type="Pfam" id="PF05552">
    <property type="entry name" value="MS_channel_1st_1"/>
    <property type="match status" value="1"/>
</dbReference>
<accession>A0ABT6JGB3</accession>
<evidence type="ECO:0000256" key="4">
    <source>
        <dbReference type="ARBA" id="ARBA00022692"/>
    </source>
</evidence>
<protein>
    <recommendedName>
        <fullName evidence="7">Small-conductance mechanosensitive channel</fullName>
    </recommendedName>
</protein>
<evidence type="ECO:0000256" key="8">
    <source>
        <dbReference type="SAM" id="MobiDB-lite"/>
    </source>
</evidence>
<dbReference type="InterPro" id="IPR023408">
    <property type="entry name" value="MscS_beta-dom_sf"/>
</dbReference>
<dbReference type="Proteomes" id="UP001156831">
    <property type="component" value="Unassembled WGS sequence"/>
</dbReference>
<comment type="caution">
    <text evidence="7">Lacks conserved residue(s) required for the propagation of feature annotation.</text>
</comment>
<evidence type="ECO:0000256" key="7">
    <source>
        <dbReference type="RuleBase" id="RU369025"/>
    </source>
</evidence>
<feature type="region of interest" description="Disordered" evidence="8">
    <location>
        <begin position="276"/>
        <end position="304"/>
    </location>
</feature>
<dbReference type="Pfam" id="PF00924">
    <property type="entry name" value="MS_channel_2nd"/>
    <property type="match status" value="1"/>
</dbReference>
<comment type="function">
    <text evidence="7">Mechanosensitive channel that participates in the regulation of osmotic pressure changes within the cell, opening in response to stretch forces in the membrane lipid bilayer, without the need for other proteins. Contributes to normal resistance to hypoosmotic shock. Forms an ion channel of 1.0 nanosiemens conductance with a slight preference for anions.</text>
</comment>
<dbReference type="Gene3D" id="2.30.30.60">
    <property type="match status" value="1"/>
</dbReference>
<keyword evidence="6 7" id="KW-0472">Membrane</keyword>
<keyword evidence="4 7" id="KW-0812">Transmembrane</keyword>
<evidence type="ECO:0000256" key="5">
    <source>
        <dbReference type="ARBA" id="ARBA00022989"/>
    </source>
</evidence>
<dbReference type="InterPro" id="IPR011014">
    <property type="entry name" value="MscS_channel_TM-2"/>
</dbReference>
<evidence type="ECO:0000313" key="12">
    <source>
        <dbReference type="Proteomes" id="UP001156831"/>
    </source>
</evidence>
<evidence type="ECO:0000256" key="2">
    <source>
        <dbReference type="ARBA" id="ARBA00008017"/>
    </source>
</evidence>
<dbReference type="Gene3D" id="3.30.70.100">
    <property type="match status" value="1"/>
</dbReference>
<evidence type="ECO:0000259" key="9">
    <source>
        <dbReference type="Pfam" id="PF00924"/>
    </source>
</evidence>
<comment type="subunit">
    <text evidence="7">Homoheptamer.</text>
</comment>
<comment type="similarity">
    <text evidence="2 7">Belongs to the MscS (TC 1.A.23) family.</text>
</comment>
<dbReference type="PANTHER" id="PTHR30221">
    <property type="entry name" value="SMALL-CONDUCTANCE MECHANOSENSITIVE CHANNEL"/>
    <property type="match status" value="1"/>
</dbReference>
<name>A0ABT6JGB3_9GAMM</name>
<dbReference type="InterPro" id="IPR010920">
    <property type="entry name" value="LSM_dom_sf"/>
</dbReference>
<feature type="transmembrane region" description="Helical" evidence="7">
    <location>
        <begin position="61"/>
        <end position="83"/>
    </location>
</feature>
<dbReference type="InterPro" id="IPR049278">
    <property type="entry name" value="MS_channel_C"/>
</dbReference>
<reference evidence="11 12" key="1">
    <citation type="submission" date="2023-04" db="EMBL/GenBank/DDBJ databases">
        <title>Luteimonas sp. M1R5S18.</title>
        <authorList>
            <person name="Sun J.-Q."/>
        </authorList>
    </citation>
    <scope>NUCLEOTIDE SEQUENCE [LARGE SCALE GENOMIC DNA]</scope>
    <source>
        <strain evidence="11 12">M1R5S18</strain>
    </source>
</reference>
<evidence type="ECO:0000256" key="1">
    <source>
        <dbReference type="ARBA" id="ARBA00004651"/>
    </source>
</evidence>
<keyword evidence="12" id="KW-1185">Reference proteome</keyword>
<keyword evidence="5 7" id="KW-1133">Transmembrane helix</keyword>
<dbReference type="RefSeq" id="WP_280600055.1">
    <property type="nucleotide sequence ID" value="NZ_JARXRN010000020.1"/>
</dbReference>
<dbReference type="Pfam" id="PF21082">
    <property type="entry name" value="MS_channel_3rd"/>
    <property type="match status" value="1"/>
</dbReference>
<comment type="caution">
    <text evidence="11">The sequence shown here is derived from an EMBL/GenBank/DDBJ whole genome shotgun (WGS) entry which is preliminary data.</text>
</comment>
<keyword evidence="7" id="KW-0997">Cell inner membrane</keyword>
<feature type="domain" description="Mechanosensitive ion channel MscS C-terminal" evidence="10">
    <location>
        <begin position="180"/>
        <end position="262"/>
    </location>
</feature>
<gene>
    <name evidence="11" type="ORF">QFW80_04215</name>
</gene>
<comment type="subcellular location">
    <subcellularLocation>
        <location evidence="7">Cell inner membrane</location>
        <topology evidence="7">Multi-pass membrane protein</topology>
    </subcellularLocation>
    <subcellularLocation>
        <location evidence="1">Cell membrane</location>
        <topology evidence="1">Multi-pass membrane protein</topology>
    </subcellularLocation>
</comment>
<keyword evidence="7" id="KW-0407">Ion channel</keyword>
<keyword evidence="3" id="KW-1003">Cell membrane</keyword>
<evidence type="ECO:0000256" key="6">
    <source>
        <dbReference type="ARBA" id="ARBA00023136"/>
    </source>
</evidence>
<dbReference type="InterPro" id="IPR011066">
    <property type="entry name" value="MscS_channel_C_sf"/>
</dbReference>
<dbReference type="Gene3D" id="1.10.287.1260">
    <property type="match status" value="1"/>
</dbReference>
<proteinExistence type="inferred from homology"/>
<organism evidence="11 12">
    <name type="scientific">Luteimonas rhizosphaericola</name>
    <dbReference type="NCBI Taxonomy" id="3042024"/>
    <lineage>
        <taxon>Bacteria</taxon>
        <taxon>Pseudomonadati</taxon>
        <taxon>Pseudomonadota</taxon>
        <taxon>Gammaproteobacteria</taxon>
        <taxon>Lysobacterales</taxon>
        <taxon>Lysobacteraceae</taxon>
        <taxon>Luteimonas</taxon>
    </lineage>
</organism>
<keyword evidence="7" id="KW-0813">Transport</keyword>
<dbReference type="PANTHER" id="PTHR30221:SF1">
    <property type="entry name" value="SMALL-CONDUCTANCE MECHANOSENSITIVE CHANNEL"/>
    <property type="match status" value="1"/>
</dbReference>
<dbReference type="InterPro" id="IPR045275">
    <property type="entry name" value="MscS_archaea/bacteria_type"/>
</dbReference>